<dbReference type="Pfam" id="PF00520">
    <property type="entry name" value="Ion_trans"/>
    <property type="match status" value="1"/>
</dbReference>
<keyword evidence="2" id="KW-0813">Transport</keyword>
<evidence type="ECO:0000313" key="10">
    <source>
        <dbReference type="Ensembl" id="ENSCSRP00000025943.1"/>
    </source>
</evidence>
<protein>
    <submittedName>
        <fullName evidence="10">Transient receptor potential cation channel subfamily M member 2</fullName>
    </submittedName>
</protein>
<evidence type="ECO:0000259" key="9">
    <source>
        <dbReference type="Pfam" id="PF00520"/>
    </source>
</evidence>
<name>A0A8C3TBI3_CHESE</name>
<keyword evidence="3 8" id="KW-0812">Transmembrane</keyword>
<evidence type="ECO:0000256" key="4">
    <source>
        <dbReference type="ARBA" id="ARBA00022989"/>
    </source>
</evidence>
<feature type="domain" description="Ion transport" evidence="9">
    <location>
        <begin position="147"/>
        <end position="304"/>
    </location>
</feature>
<keyword evidence="6 8" id="KW-0472">Membrane</keyword>
<dbReference type="InterPro" id="IPR005821">
    <property type="entry name" value="Ion_trans_dom"/>
</dbReference>
<reference evidence="10" key="1">
    <citation type="submission" date="2025-08" db="UniProtKB">
        <authorList>
            <consortium name="Ensembl"/>
        </authorList>
    </citation>
    <scope>IDENTIFICATION</scope>
</reference>
<comment type="subcellular location">
    <subcellularLocation>
        <location evidence="1">Membrane</location>
        <topology evidence="1">Multi-pass membrane protein</topology>
    </subcellularLocation>
</comment>
<keyword evidence="11" id="KW-1185">Reference proteome</keyword>
<feature type="transmembrane region" description="Helical" evidence="8">
    <location>
        <begin position="142"/>
        <end position="163"/>
    </location>
</feature>
<feature type="transmembrane region" description="Helical" evidence="8">
    <location>
        <begin position="49"/>
        <end position="77"/>
    </location>
</feature>
<dbReference type="AlphaFoldDB" id="A0A8C3TBI3"/>
<evidence type="ECO:0000256" key="2">
    <source>
        <dbReference type="ARBA" id="ARBA00022448"/>
    </source>
</evidence>
<organism evidence="10 11">
    <name type="scientific">Chelydra serpentina</name>
    <name type="common">Snapping turtle</name>
    <name type="synonym">Testudo serpentina</name>
    <dbReference type="NCBI Taxonomy" id="8475"/>
    <lineage>
        <taxon>Eukaryota</taxon>
        <taxon>Metazoa</taxon>
        <taxon>Chordata</taxon>
        <taxon>Craniata</taxon>
        <taxon>Vertebrata</taxon>
        <taxon>Euteleostomi</taxon>
        <taxon>Archelosauria</taxon>
        <taxon>Testudinata</taxon>
        <taxon>Testudines</taxon>
        <taxon>Cryptodira</taxon>
        <taxon>Durocryptodira</taxon>
        <taxon>Americhelydia</taxon>
        <taxon>Chelydroidea</taxon>
        <taxon>Chelydridae</taxon>
        <taxon>Chelydra</taxon>
    </lineage>
</organism>
<dbReference type="PRINTS" id="PR01097">
    <property type="entry name" value="TRNSRECEPTRP"/>
</dbReference>
<evidence type="ECO:0000256" key="3">
    <source>
        <dbReference type="ARBA" id="ARBA00022692"/>
    </source>
</evidence>
<evidence type="ECO:0000256" key="5">
    <source>
        <dbReference type="ARBA" id="ARBA00023065"/>
    </source>
</evidence>
<feature type="transmembrane region" description="Helical" evidence="8">
    <location>
        <begin position="183"/>
        <end position="204"/>
    </location>
</feature>
<proteinExistence type="predicted"/>
<dbReference type="Proteomes" id="UP000694403">
    <property type="component" value="Unplaced"/>
</dbReference>
<evidence type="ECO:0000313" key="11">
    <source>
        <dbReference type="Proteomes" id="UP000694403"/>
    </source>
</evidence>
<accession>A0A8C3TBI3</accession>
<keyword evidence="4 8" id="KW-1133">Transmembrane helix</keyword>
<dbReference type="Ensembl" id="ENSCSRT00000027028.1">
    <property type="protein sequence ID" value="ENSCSRP00000025943.1"/>
    <property type="gene ID" value="ENSCSRG00000018775.1"/>
</dbReference>
<feature type="transmembrane region" description="Helical" evidence="8">
    <location>
        <begin position="268"/>
        <end position="290"/>
    </location>
</feature>
<evidence type="ECO:0000256" key="7">
    <source>
        <dbReference type="ARBA" id="ARBA00023303"/>
    </source>
</evidence>
<evidence type="ECO:0000256" key="6">
    <source>
        <dbReference type="ARBA" id="ARBA00023136"/>
    </source>
</evidence>
<dbReference type="PANTHER" id="PTHR13800">
    <property type="entry name" value="TRANSIENT RECEPTOR POTENTIAL CATION CHANNEL, SUBFAMILY M, MEMBER 6"/>
    <property type="match status" value="1"/>
</dbReference>
<dbReference type="InterPro" id="IPR002153">
    <property type="entry name" value="TRPC_channel"/>
</dbReference>
<dbReference type="PANTHER" id="PTHR13800:SF2">
    <property type="entry name" value="TRANSIENT RECEPTOR POTENTIAL CATION CHANNEL SUBFAMILY M MEMBER 2"/>
    <property type="match status" value="1"/>
</dbReference>
<sequence>MGTGEPWGQPGHSVRAGLCPSQDAGLAAAAPTSSWKRLQPMSCLTRTRAFFMAPVVIFHLNILSYFSFLWLFAYVLMIDFQATPSWREYVIYFWLFSLVCEETRQVLGGLRKGMGGRGDGGDGAIQALQGISPSQWIPSTLYPGRIILSLAFIIFCLRLMHIFTVSKTLGPKIIIVKRMMKDVFFFLFLLAVWVVSFGVAKQAILIHNEERVDWIFRGVIYHSYLTIFGQIPSYIDGTEPRCSPNGTDPYKPKCPESNKDKRPVFPEWLTVILLCLYLLFTNILLLNLLIAMFNYTFQQVQEHTDQIWKFQRHDLIEEYHGRPAAPPPFILFNHLQLFVKRVLLRQPAKRHKQLKEKLEKNEEAALLSWEMYLKENYLQHQQCQEKQNMEQKIRDVAQRYQPLSPLGKTCGCQCSLMS</sequence>
<reference evidence="10" key="2">
    <citation type="submission" date="2025-09" db="UniProtKB">
        <authorList>
            <consortium name="Ensembl"/>
        </authorList>
    </citation>
    <scope>IDENTIFICATION</scope>
</reference>
<dbReference type="GO" id="GO:0005886">
    <property type="term" value="C:plasma membrane"/>
    <property type="evidence" value="ECO:0007669"/>
    <property type="project" value="TreeGrafter"/>
</dbReference>
<dbReference type="GO" id="GO:0099604">
    <property type="term" value="F:ligand-gated calcium channel activity"/>
    <property type="evidence" value="ECO:0007669"/>
    <property type="project" value="TreeGrafter"/>
</dbReference>
<evidence type="ECO:0000256" key="8">
    <source>
        <dbReference type="SAM" id="Phobius"/>
    </source>
</evidence>
<evidence type="ECO:0000256" key="1">
    <source>
        <dbReference type="ARBA" id="ARBA00004141"/>
    </source>
</evidence>
<dbReference type="GO" id="GO:0051209">
    <property type="term" value="P:release of sequestered calcium ion into cytosol"/>
    <property type="evidence" value="ECO:0007669"/>
    <property type="project" value="TreeGrafter"/>
</dbReference>
<dbReference type="InterPro" id="IPR050927">
    <property type="entry name" value="TRPM"/>
</dbReference>
<keyword evidence="7" id="KW-0407">Ion channel</keyword>
<keyword evidence="5" id="KW-0406">Ion transport</keyword>